<dbReference type="PROSITE" id="PS50949">
    <property type="entry name" value="HTH_GNTR"/>
    <property type="match status" value="1"/>
</dbReference>
<evidence type="ECO:0000256" key="2">
    <source>
        <dbReference type="ARBA" id="ARBA00023125"/>
    </source>
</evidence>
<keyword evidence="1" id="KW-0805">Transcription regulation</keyword>
<keyword evidence="2" id="KW-0238">DNA-binding</keyword>
<dbReference type="SMART" id="SM00895">
    <property type="entry name" value="FCD"/>
    <property type="match status" value="1"/>
</dbReference>
<keyword evidence="6" id="KW-1185">Reference proteome</keyword>
<dbReference type="InterPro" id="IPR036390">
    <property type="entry name" value="WH_DNA-bd_sf"/>
</dbReference>
<accession>A0A9X3UJW3</accession>
<dbReference type="InterPro" id="IPR008920">
    <property type="entry name" value="TF_FadR/GntR_C"/>
</dbReference>
<gene>
    <name evidence="5" type="ORF">OQ273_13305</name>
</gene>
<dbReference type="InterPro" id="IPR000524">
    <property type="entry name" value="Tscrpt_reg_HTH_GntR"/>
</dbReference>
<dbReference type="InterPro" id="IPR036388">
    <property type="entry name" value="WH-like_DNA-bd_sf"/>
</dbReference>
<dbReference type="PRINTS" id="PR00035">
    <property type="entry name" value="HTHGNTR"/>
</dbReference>
<dbReference type="GO" id="GO:0003700">
    <property type="term" value="F:DNA-binding transcription factor activity"/>
    <property type="evidence" value="ECO:0007669"/>
    <property type="project" value="InterPro"/>
</dbReference>
<dbReference type="PANTHER" id="PTHR43537:SF5">
    <property type="entry name" value="UXU OPERON TRANSCRIPTIONAL REGULATOR"/>
    <property type="match status" value="1"/>
</dbReference>
<evidence type="ECO:0000256" key="1">
    <source>
        <dbReference type="ARBA" id="ARBA00023015"/>
    </source>
</evidence>
<dbReference type="RefSeq" id="WP_267990982.1">
    <property type="nucleotide sequence ID" value="NZ_JAPJZI010000001.1"/>
</dbReference>
<dbReference type="InterPro" id="IPR011711">
    <property type="entry name" value="GntR_C"/>
</dbReference>
<protein>
    <submittedName>
        <fullName evidence="5">FadR/GntR family transcriptional regulator</fullName>
    </submittedName>
</protein>
<proteinExistence type="predicted"/>
<feature type="domain" description="HTH gntR-type" evidence="4">
    <location>
        <begin position="13"/>
        <end position="81"/>
    </location>
</feature>
<organism evidence="5 6">
    <name type="scientific">Hoeflea prorocentri</name>
    <dbReference type="NCBI Taxonomy" id="1922333"/>
    <lineage>
        <taxon>Bacteria</taxon>
        <taxon>Pseudomonadati</taxon>
        <taxon>Pseudomonadota</taxon>
        <taxon>Alphaproteobacteria</taxon>
        <taxon>Hyphomicrobiales</taxon>
        <taxon>Rhizobiaceae</taxon>
        <taxon>Hoeflea</taxon>
    </lineage>
</organism>
<dbReference type="Gene3D" id="1.10.10.10">
    <property type="entry name" value="Winged helix-like DNA-binding domain superfamily/Winged helix DNA-binding domain"/>
    <property type="match status" value="1"/>
</dbReference>
<keyword evidence="3" id="KW-0804">Transcription</keyword>
<comment type="caution">
    <text evidence="5">The sequence shown here is derived from an EMBL/GenBank/DDBJ whole genome shotgun (WGS) entry which is preliminary data.</text>
</comment>
<dbReference type="PANTHER" id="PTHR43537">
    <property type="entry name" value="TRANSCRIPTIONAL REGULATOR, GNTR FAMILY"/>
    <property type="match status" value="1"/>
</dbReference>
<dbReference type="SUPFAM" id="SSF48008">
    <property type="entry name" value="GntR ligand-binding domain-like"/>
    <property type="match status" value="1"/>
</dbReference>
<dbReference type="Proteomes" id="UP001151234">
    <property type="component" value="Unassembled WGS sequence"/>
</dbReference>
<dbReference type="Gene3D" id="1.20.120.530">
    <property type="entry name" value="GntR ligand-binding domain-like"/>
    <property type="match status" value="1"/>
</dbReference>
<evidence type="ECO:0000256" key="3">
    <source>
        <dbReference type="ARBA" id="ARBA00023163"/>
    </source>
</evidence>
<evidence type="ECO:0000313" key="5">
    <source>
        <dbReference type="EMBL" id="MDA5399555.1"/>
    </source>
</evidence>
<sequence>MSTNLKREDTSNPSLVSETIGEITRHIRAHELGPGDKLPSESTLVRELSVSRTVVREAFRSLAAMRLINLSAGKRATVAHLDHGAMSLMIEHGVLTEQISVQQIYDVRRTIEMRTVTLAALRRTDAEAKTIIGHARQMAEYSDDAEQVMDHDLAFHLAIAKASRNPIFAMIVGAFQGVSRQSWPVGWRNRTGKGQRERMIQVHNDIADSIAAGDPVRASELMSAHFEDSVKVLLDAGLN</sequence>
<dbReference type="Pfam" id="PF00392">
    <property type="entry name" value="GntR"/>
    <property type="match status" value="1"/>
</dbReference>
<name>A0A9X3UJW3_9HYPH</name>
<reference evidence="5" key="1">
    <citation type="submission" date="2022-11" db="EMBL/GenBank/DDBJ databases">
        <title>Draft genome sequence of Hoeflea poritis E7-10 and Hoeflea prorocentri PM5-8, separated from scleractinian coral Porites lutea and marine dinoflagellate.</title>
        <authorList>
            <person name="Zhang G."/>
            <person name="Wei Q."/>
            <person name="Cai L."/>
        </authorList>
    </citation>
    <scope>NUCLEOTIDE SEQUENCE</scope>
    <source>
        <strain evidence="5">PM5-8</strain>
    </source>
</reference>
<dbReference type="SUPFAM" id="SSF46785">
    <property type="entry name" value="Winged helix' DNA-binding domain"/>
    <property type="match status" value="1"/>
</dbReference>
<dbReference type="GO" id="GO:0003677">
    <property type="term" value="F:DNA binding"/>
    <property type="evidence" value="ECO:0007669"/>
    <property type="project" value="UniProtKB-KW"/>
</dbReference>
<dbReference type="CDD" id="cd07377">
    <property type="entry name" value="WHTH_GntR"/>
    <property type="match status" value="1"/>
</dbReference>
<evidence type="ECO:0000313" key="6">
    <source>
        <dbReference type="Proteomes" id="UP001151234"/>
    </source>
</evidence>
<dbReference type="Pfam" id="PF07729">
    <property type="entry name" value="FCD"/>
    <property type="match status" value="1"/>
</dbReference>
<dbReference type="AlphaFoldDB" id="A0A9X3UJW3"/>
<dbReference type="EMBL" id="JAPJZI010000001">
    <property type="protein sequence ID" value="MDA5399555.1"/>
    <property type="molecule type" value="Genomic_DNA"/>
</dbReference>
<dbReference type="SMART" id="SM00345">
    <property type="entry name" value="HTH_GNTR"/>
    <property type="match status" value="1"/>
</dbReference>
<evidence type="ECO:0000259" key="4">
    <source>
        <dbReference type="PROSITE" id="PS50949"/>
    </source>
</evidence>